<dbReference type="SMART" id="SM00181">
    <property type="entry name" value="EGF"/>
    <property type="match status" value="3"/>
</dbReference>
<dbReference type="RefSeq" id="XP_022825545.1">
    <property type="nucleotide sequence ID" value="XM_022969777.1"/>
</dbReference>
<dbReference type="InterPro" id="IPR053255">
    <property type="entry name" value="EGF-like_domain"/>
</dbReference>
<reference evidence="4" key="1">
    <citation type="submission" date="2025-08" db="UniProtKB">
        <authorList>
            <consortium name="RefSeq"/>
        </authorList>
    </citation>
    <scope>IDENTIFICATION</scope>
    <source>
        <strain evidence="4">Ishihara</strain>
        <tissue evidence="4">Whole body</tissue>
    </source>
</reference>
<keyword evidence="1" id="KW-0732">Signal</keyword>
<name>A0A9J7IW88_SPOLT</name>
<evidence type="ECO:0000313" key="4">
    <source>
        <dbReference type="RefSeq" id="XP_022825545.1"/>
    </source>
</evidence>
<dbReference type="OrthoDB" id="10268124at2759"/>
<sequence>MGRKVRLTAFAVVLLTQMFYFCECYLREGDQGVCLEHLRTYDWSNPSYSSITVEKDERGSHYTTLTCCRNYEYDADADRCLPICSTPCINGTCIDVDTCICDTPLVLVGSSCIMPTCTNCEHGDCTATNVCECHPGYIRSEGICKKFCDKPCISGECVGHNVCKCHEGFMLDPIDPFKCIPCDNNHELKCTVTCRHGYCSPPTACSCVPRKKSSIFNF</sequence>
<feature type="chain" id="PRO_5039922722" evidence="1">
    <location>
        <begin position="25"/>
        <end position="218"/>
    </location>
</feature>
<dbReference type="GeneID" id="111355729"/>
<dbReference type="PANTHER" id="PTHR24047:SF29">
    <property type="entry name" value="EATER-RELATED"/>
    <property type="match status" value="1"/>
</dbReference>
<accession>A0A9J7IW88</accession>
<dbReference type="Gene3D" id="2.10.25.10">
    <property type="entry name" value="Laminin"/>
    <property type="match status" value="3"/>
</dbReference>
<proteinExistence type="predicted"/>
<dbReference type="SUPFAM" id="SSF57184">
    <property type="entry name" value="Growth factor receptor domain"/>
    <property type="match status" value="1"/>
</dbReference>
<dbReference type="InterPro" id="IPR009030">
    <property type="entry name" value="Growth_fac_rcpt_cys_sf"/>
</dbReference>
<gene>
    <name evidence="4" type="primary">LOC111355729</name>
</gene>
<evidence type="ECO:0000313" key="3">
    <source>
        <dbReference type="Proteomes" id="UP000301870"/>
    </source>
</evidence>
<evidence type="ECO:0000259" key="2">
    <source>
        <dbReference type="SMART" id="SM00181"/>
    </source>
</evidence>
<protein>
    <submittedName>
        <fullName evidence="4">von Willebrand factor D and EGF domain-containing protein-like</fullName>
    </submittedName>
</protein>
<feature type="domain" description="EGF-like" evidence="2">
    <location>
        <begin position="116"/>
        <end position="145"/>
    </location>
</feature>
<dbReference type="AlphaFoldDB" id="A0A9J7IW88"/>
<keyword evidence="3" id="KW-1185">Reference proteome</keyword>
<feature type="domain" description="EGF-like" evidence="2">
    <location>
        <begin position="83"/>
        <end position="113"/>
    </location>
</feature>
<dbReference type="KEGG" id="sliu:111355729"/>
<dbReference type="Proteomes" id="UP000301870">
    <property type="component" value="Chromosome 21"/>
</dbReference>
<organism evidence="3 4">
    <name type="scientific">Spodoptera litura</name>
    <name type="common">Asian cotton leafworm</name>
    <dbReference type="NCBI Taxonomy" id="69820"/>
    <lineage>
        <taxon>Eukaryota</taxon>
        <taxon>Metazoa</taxon>
        <taxon>Ecdysozoa</taxon>
        <taxon>Arthropoda</taxon>
        <taxon>Hexapoda</taxon>
        <taxon>Insecta</taxon>
        <taxon>Pterygota</taxon>
        <taxon>Neoptera</taxon>
        <taxon>Endopterygota</taxon>
        <taxon>Lepidoptera</taxon>
        <taxon>Glossata</taxon>
        <taxon>Ditrysia</taxon>
        <taxon>Noctuoidea</taxon>
        <taxon>Noctuidae</taxon>
        <taxon>Amphipyrinae</taxon>
        <taxon>Spodoptera</taxon>
    </lineage>
</organism>
<feature type="signal peptide" evidence="1">
    <location>
        <begin position="1"/>
        <end position="24"/>
    </location>
</feature>
<dbReference type="PANTHER" id="PTHR24047">
    <property type="entry name" value="FI01909P-RELATED"/>
    <property type="match status" value="1"/>
</dbReference>
<dbReference type="InterPro" id="IPR000742">
    <property type="entry name" value="EGF"/>
</dbReference>
<evidence type="ECO:0000256" key="1">
    <source>
        <dbReference type="SAM" id="SignalP"/>
    </source>
</evidence>
<feature type="domain" description="EGF-like" evidence="2">
    <location>
        <begin position="147"/>
        <end position="180"/>
    </location>
</feature>